<dbReference type="GO" id="GO:0004400">
    <property type="term" value="F:histidinol-phosphate transaminase activity"/>
    <property type="evidence" value="ECO:0007669"/>
    <property type="project" value="UniProtKB-EC"/>
</dbReference>
<accession>A0A2H9T8M0</accession>
<dbReference type="InterPro" id="IPR050106">
    <property type="entry name" value="HistidinolP_aminotransfase"/>
</dbReference>
<feature type="domain" description="Aminotransferase class I/classII large" evidence="5">
    <location>
        <begin position="37"/>
        <end position="356"/>
    </location>
</feature>
<dbReference type="InterPro" id="IPR005861">
    <property type="entry name" value="HisP_aminotrans"/>
</dbReference>
<dbReference type="NCBIfam" id="TIGR01141">
    <property type="entry name" value="hisC"/>
    <property type="match status" value="1"/>
</dbReference>
<reference evidence="6" key="1">
    <citation type="journal article" date="2017" name="Appl. Environ. Microbiol.">
        <title>Molecular characterization of an Endozoicomonas-like organism causing infection in king scallop Pecten maximus L.</title>
        <authorList>
            <person name="Cano I."/>
            <person name="van Aerle R."/>
            <person name="Ross S."/>
            <person name="Verner-Jeffreys D.W."/>
            <person name="Paley R.K."/>
            <person name="Rimmer G."/>
            <person name="Ryder D."/>
            <person name="Hooper P."/>
            <person name="Stone D."/>
            <person name="Feist S.W."/>
        </authorList>
    </citation>
    <scope>NUCLEOTIDE SEQUENCE</scope>
</reference>
<evidence type="ECO:0000313" key="6">
    <source>
        <dbReference type="EMBL" id="PJE79590.1"/>
    </source>
</evidence>
<dbReference type="AlphaFoldDB" id="A0A2H9T8M0"/>
<dbReference type="GO" id="GO:0030170">
    <property type="term" value="F:pyridoxal phosphate binding"/>
    <property type="evidence" value="ECO:0007669"/>
    <property type="project" value="InterPro"/>
</dbReference>
<dbReference type="Gene3D" id="3.40.640.10">
    <property type="entry name" value="Type I PLP-dependent aspartate aminotransferase-like (Major domain)"/>
    <property type="match status" value="1"/>
</dbReference>
<comment type="cofactor">
    <cofactor evidence="1">
        <name>pyridoxal 5'-phosphate</name>
        <dbReference type="ChEBI" id="CHEBI:597326"/>
    </cofactor>
</comment>
<dbReference type="InterPro" id="IPR004839">
    <property type="entry name" value="Aminotransferase_I/II_large"/>
</dbReference>
<evidence type="ECO:0000256" key="3">
    <source>
        <dbReference type="ARBA" id="ARBA00022679"/>
    </source>
</evidence>
<evidence type="ECO:0000256" key="4">
    <source>
        <dbReference type="ARBA" id="ARBA00022898"/>
    </source>
</evidence>
<keyword evidence="4" id="KW-0663">Pyridoxal phosphate</keyword>
<dbReference type="GO" id="GO:0000105">
    <property type="term" value="P:L-histidine biosynthetic process"/>
    <property type="evidence" value="ECO:0007669"/>
    <property type="project" value="InterPro"/>
</dbReference>
<dbReference type="EC" id="2.6.1.9" evidence="6"/>
<dbReference type="SUPFAM" id="SSF53383">
    <property type="entry name" value="PLP-dependent transferases"/>
    <property type="match status" value="1"/>
</dbReference>
<dbReference type="InterPro" id="IPR015424">
    <property type="entry name" value="PyrdxlP-dep_Trfase"/>
</dbReference>
<dbReference type="InterPro" id="IPR015421">
    <property type="entry name" value="PyrdxlP-dep_Trfase_major"/>
</dbReference>
<dbReference type="HAMAP" id="MF_01023">
    <property type="entry name" value="HisC_aminotrans_2"/>
    <property type="match status" value="1"/>
</dbReference>
<comment type="caution">
    <text evidence="6">The sequence shown here is derived from an EMBL/GenBank/DDBJ whole genome shotgun (WGS) entry which is preliminary data.</text>
</comment>
<dbReference type="InterPro" id="IPR015422">
    <property type="entry name" value="PyrdxlP-dep_Trfase_small"/>
</dbReference>
<dbReference type="Pfam" id="PF00155">
    <property type="entry name" value="Aminotran_1_2"/>
    <property type="match status" value="1"/>
</dbReference>
<dbReference type="Gene3D" id="3.90.1150.10">
    <property type="entry name" value="Aspartate Aminotransferase, domain 1"/>
    <property type="match status" value="1"/>
</dbReference>
<dbReference type="CDD" id="cd00609">
    <property type="entry name" value="AAT_like"/>
    <property type="match status" value="1"/>
</dbReference>
<proteinExistence type="inferred from homology"/>
<evidence type="ECO:0000256" key="1">
    <source>
        <dbReference type="ARBA" id="ARBA00001933"/>
    </source>
</evidence>
<keyword evidence="2 6" id="KW-0032">Aminotransferase</keyword>
<gene>
    <name evidence="6" type="primary">hisC</name>
    <name evidence="6" type="ORF">CI610_01427</name>
</gene>
<evidence type="ECO:0000259" key="5">
    <source>
        <dbReference type="Pfam" id="PF00155"/>
    </source>
</evidence>
<evidence type="ECO:0000256" key="2">
    <source>
        <dbReference type="ARBA" id="ARBA00022576"/>
    </source>
</evidence>
<organism evidence="6">
    <name type="scientific">invertebrate metagenome</name>
    <dbReference type="NCBI Taxonomy" id="1711999"/>
    <lineage>
        <taxon>unclassified sequences</taxon>
        <taxon>metagenomes</taxon>
        <taxon>organismal metagenomes</taxon>
    </lineage>
</organism>
<name>A0A2H9T8M0_9ZZZZ</name>
<sequence>MHDFLEQAAEPVRSIEPYQPGKPVDELAREWGIRRENIVKLASNENPLGPSPMALQALTETLKHIARYPDGDSFLLKQALADHYQMFPQQVTVGNGSNDLLVLMAEAFLSPGFSAIFSQYAFMVYKSAVAATGARGIEVPAAGWGHDLEIMTTFICPQTRLIFLANPNNPTGTYFSHDDLKRFMEKVPETVIVILDEAYVEYVEEADFPNSIALMKRFSNLVIVRTFSKIFGLAGCRVGYCLSDSSIARVINRIRQSFNVNSLAQSAAKAALKDETFLTKSRNINQAGKIQLANGLERLGKSFIPSAGNFICMNVGFDVMPLYQKLLRRGVIVRPLVNYCMPHHLRISIGLPDENSRFLSALEASLNE</sequence>
<dbReference type="PANTHER" id="PTHR43643">
    <property type="entry name" value="HISTIDINOL-PHOSPHATE AMINOTRANSFERASE 2"/>
    <property type="match status" value="1"/>
</dbReference>
<dbReference type="PANTHER" id="PTHR43643:SF3">
    <property type="entry name" value="HISTIDINOL-PHOSPHATE AMINOTRANSFERASE"/>
    <property type="match status" value="1"/>
</dbReference>
<protein>
    <submittedName>
        <fullName evidence="6">Histidinol-phosphate aminotransferase</fullName>
        <ecNumber evidence="6">2.6.1.9</ecNumber>
    </submittedName>
</protein>
<dbReference type="EMBL" id="NSIT01000059">
    <property type="protein sequence ID" value="PJE79590.1"/>
    <property type="molecule type" value="Genomic_DNA"/>
</dbReference>
<keyword evidence="3 6" id="KW-0808">Transferase</keyword>